<dbReference type="InterPro" id="IPR029033">
    <property type="entry name" value="His_PPase_superfam"/>
</dbReference>
<reference evidence="2" key="1">
    <citation type="submission" date="2024-04" db="EMBL/GenBank/DDBJ databases">
        <authorList>
            <person name="Shaw F."/>
            <person name="Minotto A."/>
        </authorList>
    </citation>
    <scope>NUCLEOTIDE SEQUENCE [LARGE SCALE GENOMIC DNA]</scope>
</reference>
<organism evidence="1 2">
    <name type="scientific">Somion occarium</name>
    <dbReference type="NCBI Taxonomy" id="3059160"/>
    <lineage>
        <taxon>Eukaryota</taxon>
        <taxon>Fungi</taxon>
        <taxon>Dikarya</taxon>
        <taxon>Basidiomycota</taxon>
        <taxon>Agaricomycotina</taxon>
        <taxon>Agaricomycetes</taxon>
        <taxon>Polyporales</taxon>
        <taxon>Cerrenaceae</taxon>
        <taxon>Somion</taxon>
    </lineage>
</organism>
<dbReference type="Pfam" id="PF00300">
    <property type="entry name" value="His_Phos_1"/>
    <property type="match status" value="1"/>
</dbReference>
<dbReference type="SUPFAM" id="SSF53254">
    <property type="entry name" value="Phosphoglycerate mutase-like"/>
    <property type="match status" value="1"/>
</dbReference>
<dbReference type="PANTHER" id="PTHR48100:SF1">
    <property type="entry name" value="HISTIDINE PHOSPHATASE FAMILY PROTEIN-RELATED"/>
    <property type="match status" value="1"/>
</dbReference>
<keyword evidence="2" id="KW-1185">Reference proteome</keyword>
<dbReference type="InterPro" id="IPR013078">
    <property type="entry name" value="His_Pase_superF_clade-1"/>
</dbReference>
<protein>
    <recommendedName>
        <fullName evidence="3">Phosphoglycerate mutase-like protein</fullName>
    </recommendedName>
</protein>
<name>A0ABP1E1R0_9APHY</name>
<gene>
    <name evidence="1" type="ORF">GFSPODELE1_LOCUS9523</name>
</gene>
<proteinExistence type="predicted"/>
<dbReference type="PANTHER" id="PTHR48100">
    <property type="entry name" value="BROAD-SPECIFICITY PHOSPHATASE YOR283W-RELATED"/>
    <property type="match status" value="1"/>
</dbReference>
<evidence type="ECO:0000313" key="2">
    <source>
        <dbReference type="Proteomes" id="UP001497453"/>
    </source>
</evidence>
<dbReference type="EMBL" id="OZ037950">
    <property type="protein sequence ID" value="CAL1713865.1"/>
    <property type="molecule type" value="Genomic_DNA"/>
</dbReference>
<dbReference type="CDD" id="cd07067">
    <property type="entry name" value="HP_PGM_like"/>
    <property type="match status" value="1"/>
</dbReference>
<dbReference type="Proteomes" id="UP001497453">
    <property type="component" value="Chromosome 7"/>
</dbReference>
<accession>A0ABP1E1R0</accession>
<dbReference type="Gene3D" id="3.40.50.1240">
    <property type="entry name" value="Phosphoglycerate mutase-like"/>
    <property type="match status" value="1"/>
</dbReference>
<evidence type="ECO:0000313" key="1">
    <source>
        <dbReference type="EMBL" id="CAL1713865.1"/>
    </source>
</evidence>
<dbReference type="InterPro" id="IPR050275">
    <property type="entry name" value="PGM_Phosphatase"/>
</dbReference>
<evidence type="ECO:0008006" key="3">
    <source>
        <dbReference type="Google" id="ProtNLM"/>
    </source>
</evidence>
<sequence length="283" mass="31451">MSYSTVPIFFAQDDPNADPSTIGALPPRFGLLDDSEDRWKTFQSAIGCLNAEAPGGVSYKVCFLGRHGEGWPDNVAEAKYGTEAWDAYWSKLDGDSEITWGPDALLTPLGETQALQAREAWKSEIPKGIPVPAKFYSSPLRRALDTWKETFGLRSNDAVLDKSKRTVLILENCREQYGVHTCDRRSTLSSLVTIYPPPTYVFEEGFAEEDPLWQKDEREPKPHIAERARAVLEVIFREPDIYISITAHSGFFNGVLAVIGRSDYALPTGGVLPVVVKRTAIPN</sequence>